<evidence type="ECO:0000313" key="2">
    <source>
        <dbReference type="Proteomes" id="UP001367676"/>
    </source>
</evidence>
<name>A0AAN9T9A8_9HEMI</name>
<proteinExistence type="predicted"/>
<evidence type="ECO:0000313" key="1">
    <source>
        <dbReference type="EMBL" id="KAK7579788.1"/>
    </source>
</evidence>
<dbReference type="EMBL" id="JBBCAQ010000034">
    <property type="protein sequence ID" value="KAK7579788.1"/>
    <property type="molecule type" value="Genomic_DNA"/>
</dbReference>
<keyword evidence="2" id="KW-1185">Reference proteome</keyword>
<dbReference type="AlphaFoldDB" id="A0AAN9T9A8"/>
<sequence>MAPKISPLNVLRVIQLGLAFALFKKSFVLAEKITLEQFQAEFRSEPPDLFRHHFGLMFTITGYGDSLYDSTKDVSADCALTARATLRMLEQLKICEEAYLVVISSIVASSSDIQNAKLLEHPLELFCRRVTNSFRQKSYLQASFEVAKQAVKNSSTGGRPPYSDNLINSLEELGQVLVNHSFIPELTKSMAIEAFRNQANKTKAYSNRYHLFAKSVFTVAKKDEFTQPMQNLYDKTLEEILPQITSNMTGKPFVLADGKTFWFFPKMIRMIFDSIAQNPNLLQELKSTAAVIGKDYEKSDLDFSKI</sequence>
<gene>
    <name evidence="1" type="ORF">V9T40_000417</name>
</gene>
<dbReference type="Proteomes" id="UP001367676">
    <property type="component" value="Unassembled WGS sequence"/>
</dbReference>
<comment type="caution">
    <text evidence="1">The sequence shown here is derived from an EMBL/GenBank/DDBJ whole genome shotgun (WGS) entry which is preliminary data.</text>
</comment>
<organism evidence="1 2">
    <name type="scientific">Parthenolecanium corni</name>
    <dbReference type="NCBI Taxonomy" id="536013"/>
    <lineage>
        <taxon>Eukaryota</taxon>
        <taxon>Metazoa</taxon>
        <taxon>Ecdysozoa</taxon>
        <taxon>Arthropoda</taxon>
        <taxon>Hexapoda</taxon>
        <taxon>Insecta</taxon>
        <taxon>Pterygota</taxon>
        <taxon>Neoptera</taxon>
        <taxon>Paraneoptera</taxon>
        <taxon>Hemiptera</taxon>
        <taxon>Sternorrhyncha</taxon>
        <taxon>Coccoidea</taxon>
        <taxon>Coccidae</taxon>
        <taxon>Parthenolecanium</taxon>
    </lineage>
</organism>
<protein>
    <submittedName>
        <fullName evidence="1">Uncharacterized protein</fullName>
    </submittedName>
</protein>
<accession>A0AAN9T9A8</accession>
<reference evidence="1 2" key="1">
    <citation type="submission" date="2024-03" db="EMBL/GenBank/DDBJ databases">
        <title>Adaptation during the transition from Ophiocordyceps entomopathogen to insect associate is accompanied by gene loss and intensified selection.</title>
        <authorList>
            <person name="Ward C.M."/>
            <person name="Onetto C.A."/>
            <person name="Borneman A.R."/>
        </authorList>
    </citation>
    <scope>NUCLEOTIDE SEQUENCE [LARGE SCALE GENOMIC DNA]</scope>
    <source>
        <strain evidence="1">AWRI1</strain>
        <tissue evidence="1">Single Adult Female</tissue>
    </source>
</reference>